<dbReference type="PROSITE" id="PS51186">
    <property type="entry name" value="GNAT"/>
    <property type="match status" value="1"/>
</dbReference>
<name>A0A6G1S5J6_9ACAR</name>
<evidence type="ECO:0000313" key="6">
    <source>
        <dbReference type="EMBL" id="MDE45775.1"/>
    </source>
</evidence>
<sequence>MMDMSVGDNSKLATGEQCNSSSLFPEDRLSKLSAWTEISGQLLAKNLTARPLRLDDYHAGYLQLLSQLTRVGQVNFDEFKSRFEQMKRINMVDVHYLIVVIEDKQTNKTVATSTLFLEYKFIHQCAVRGRLEDVAVLDLYRGKQVGELLVKIIVELARETYDCYKLTLDCHDELTKFYSKNKFVRGANMLQIRFKD</sequence>
<dbReference type="InterPro" id="IPR016181">
    <property type="entry name" value="Acyl_CoA_acyltransferase"/>
</dbReference>
<feature type="domain" description="N-acetyltransferase" evidence="5">
    <location>
        <begin position="47"/>
        <end position="196"/>
    </location>
</feature>
<organism evidence="6">
    <name type="scientific">Aceria tosichella</name>
    <name type="common">wheat curl mite</name>
    <dbReference type="NCBI Taxonomy" id="561515"/>
    <lineage>
        <taxon>Eukaryota</taxon>
        <taxon>Metazoa</taxon>
        <taxon>Ecdysozoa</taxon>
        <taxon>Arthropoda</taxon>
        <taxon>Chelicerata</taxon>
        <taxon>Arachnida</taxon>
        <taxon>Acari</taxon>
        <taxon>Acariformes</taxon>
        <taxon>Trombidiformes</taxon>
        <taxon>Prostigmata</taxon>
        <taxon>Eupodina</taxon>
        <taxon>Eriophyoidea</taxon>
        <taxon>Eriophyidae</taxon>
        <taxon>Eriophyinae</taxon>
        <taxon>Aceriini</taxon>
        <taxon>Aceria</taxon>
    </lineage>
</organism>
<gene>
    <name evidence="6" type="ORF">g.912</name>
</gene>
<dbReference type="PANTHER" id="PTHR13355">
    <property type="entry name" value="GLUCOSAMINE 6-PHOSPHATE N-ACETYLTRANSFERASE"/>
    <property type="match status" value="1"/>
</dbReference>
<keyword evidence="4" id="KW-0012">Acyltransferase</keyword>
<dbReference type="InterPro" id="IPR039143">
    <property type="entry name" value="GNPNAT1-like"/>
</dbReference>
<accession>A0A6G1S5J6</accession>
<dbReference type="GO" id="GO:0006048">
    <property type="term" value="P:UDP-N-acetylglucosamine biosynthetic process"/>
    <property type="evidence" value="ECO:0007669"/>
    <property type="project" value="UniProtKB-UniRule"/>
</dbReference>
<reference evidence="6" key="1">
    <citation type="submission" date="2018-10" db="EMBL/GenBank/DDBJ databases">
        <title>Transcriptome assembly of Aceria tosichella (Wheat curl mite) Type 2.</title>
        <authorList>
            <person name="Scully E.D."/>
            <person name="Geib S.M."/>
            <person name="Palmer N.A."/>
            <person name="Gupta A.K."/>
            <person name="Sarath G."/>
            <person name="Tatineni S."/>
        </authorList>
    </citation>
    <scope>NUCLEOTIDE SEQUENCE</scope>
    <source>
        <strain evidence="6">LincolnNE</strain>
    </source>
</reference>
<dbReference type="Pfam" id="PF00583">
    <property type="entry name" value="Acetyltransf_1"/>
    <property type="match status" value="1"/>
</dbReference>
<dbReference type="GO" id="GO:0004343">
    <property type="term" value="F:glucosamine 6-phosphate N-acetyltransferase activity"/>
    <property type="evidence" value="ECO:0007669"/>
    <property type="project" value="UniProtKB-UniRule"/>
</dbReference>
<comment type="catalytic activity">
    <reaction evidence="3 4">
        <text>D-glucosamine 6-phosphate + acetyl-CoA = N-acetyl-D-glucosamine 6-phosphate + CoA + H(+)</text>
        <dbReference type="Rhea" id="RHEA:10292"/>
        <dbReference type="ChEBI" id="CHEBI:15378"/>
        <dbReference type="ChEBI" id="CHEBI:57287"/>
        <dbReference type="ChEBI" id="CHEBI:57288"/>
        <dbReference type="ChEBI" id="CHEBI:57513"/>
        <dbReference type="ChEBI" id="CHEBI:58725"/>
        <dbReference type="EC" id="2.3.1.4"/>
    </reaction>
</comment>
<evidence type="ECO:0000259" key="5">
    <source>
        <dbReference type="PROSITE" id="PS51186"/>
    </source>
</evidence>
<comment type="similarity">
    <text evidence="2 4">Belongs to the acetyltransferase family. GNA1 subfamily.</text>
</comment>
<evidence type="ECO:0000256" key="1">
    <source>
        <dbReference type="ARBA" id="ARBA00004832"/>
    </source>
</evidence>
<dbReference type="PANTHER" id="PTHR13355:SF11">
    <property type="entry name" value="GLUCOSAMINE 6-PHOSPHATE N-ACETYLTRANSFERASE"/>
    <property type="match status" value="1"/>
</dbReference>
<comment type="pathway">
    <text evidence="1 4">Nucleotide-sugar biosynthesis; UDP-N-acetyl-alpha-D-glucosamine biosynthesis; N-acetyl-alpha-D-glucosamine 1-phosphate from alpha-D-glucosamine 6-phosphate (route I): step 1/2.</text>
</comment>
<keyword evidence="4 6" id="KW-0808">Transferase</keyword>
<dbReference type="UniPathway" id="UPA00113">
    <property type="reaction ID" value="UER00529"/>
</dbReference>
<protein>
    <recommendedName>
        <fullName evidence="4">Glucosamine 6-phosphate N-acetyltransferase</fullName>
        <ecNumber evidence="4">2.3.1.4</ecNumber>
    </recommendedName>
</protein>
<dbReference type="Gene3D" id="3.40.630.30">
    <property type="match status" value="1"/>
</dbReference>
<dbReference type="EMBL" id="GGYP01001004">
    <property type="protein sequence ID" value="MDE45775.1"/>
    <property type="molecule type" value="Transcribed_RNA"/>
</dbReference>
<dbReference type="InterPro" id="IPR000182">
    <property type="entry name" value="GNAT_dom"/>
</dbReference>
<dbReference type="SUPFAM" id="SSF55729">
    <property type="entry name" value="Acyl-CoA N-acyltransferases (Nat)"/>
    <property type="match status" value="1"/>
</dbReference>
<dbReference type="CDD" id="cd04301">
    <property type="entry name" value="NAT_SF"/>
    <property type="match status" value="1"/>
</dbReference>
<evidence type="ECO:0000256" key="3">
    <source>
        <dbReference type="ARBA" id="ARBA00048964"/>
    </source>
</evidence>
<evidence type="ECO:0000256" key="2">
    <source>
        <dbReference type="ARBA" id="ARBA00006048"/>
    </source>
</evidence>
<dbReference type="EC" id="2.3.1.4" evidence="4"/>
<dbReference type="AlphaFoldDB" id="A0A6G1S5J6"/>
<proteinExistence type="inferred from homology"/>
<evidence type="ECO:0000256" key="4">
    <source>
        <dbReference type="RuleBase" id="RU365086"/>
    </source>
</evidence>